<keyword evidence="5" id="KW-0752">Steroid biosynthesis</keyword>
<dbReference type="PRINTS" id="PR00463">
    <property type="entry name" value="EP450I"/>
</dbReference>
<dbReference type="InterPro" id="IPR001128">
    <property type="entry name" value="Cyt_P450"/>
</dbReference>
<comment type="similarity">
    <text evidence="2 10">Belongs to the cytochrome P450 family.</text>
</comment>
<evidence type="ECO:0000313" key="13">
    <source>
        <dbReference type="Proteomes" id="UP001497512"/>
    </source>
</evidence>
<accession>A0ABP0UJZ4</accession>
<dbReference type="PANTHER" id="PTHR24286:SF194">
    <property type="entry name" value="STEROID (22S)-HYDROXYLASE"/>
    <property type="match status" value="1"/>
</dbReference>
<protein>
    <recommendedName>
        <fullName evidence="14">Cytochrome P450</fullName>
    </recommendedName>
</protein>
<keyword evidence="9" id="KW-0472">Membrane</keyword>
<proteinExistence type="inferred from homology"/>
<comment type="subcellular location">
    <subcellularLocation>
        <location evidence="1">Membrane</location>
        <topology evidence="1">Single-pass membrane protein</topology>
    </subcellularLocation>
</comment>
<dbReference type="SUPFAM" id="SSF48264">
    <property type="entry name" value="Cytochrome P450"/>
    <property type="match status" value="1"/>
</dbReference>
<evidence type="ECO:0000256" key="5">
    <source>
        <dbReference type="ARBA" id="ARBA00022955"/>
    </source>
</evidence>
<evidence type="ECO:0000256" key="7">
    <source>
        <dbReference type="ARBA" id="ARBA00023002"/>
    </source>
</evidence>
<organism evidence="12 13">
    <name type="scientific">Sphagnum troendelagicum</name>
    <dbReference type="NCBI Taxonomy" id="128251"/>
    <lineage>
        <taxon>Eukaryota</taxon>
        <taxon>Viridiplantae</taxon>
        <taxon>Streptophyta</taxon>
        <taxon>Embryophyta</taxon>
        <taxon>Bryophyta</taxon>
        <taxon>Sphagnophytina</taxon>
        <taxon>Sphagnopsida</taxon>
        <taxon>Sphagnales</taxon>
        <taxon>Sphagnaceae</taxon>
        <taxon>Sphagnum</taxon>
    </lineage>
</organism>
<name>A0ABP0UJZ4_9BRYO</name>
<keyword evidence="8 10" id="KW-0408">Iron</keyword>
<keyword evidence="10" id="KW-0349">Heme</keyword>
<evidence type="ECO:0000256" key="3">
    <source>
        <dbReference type="ARBA" id="ARBA00022692"/>
    </source>
</evidence>
<keyword evidence="6" id="KW-1133">Transmembrane helix</keyword>
<evidence type="ECO:0000256" key="6">
    <source>
        <dbReference type="ARBA" id="ARBA00022989"/>
    </source>
</evidence>
<evidence type="ECO:0000313" key="12">
    <source>
        <dbReference type="EMBL" id="CAK9223353.1"/>
    </source>
</evidence>
<dbReference type="Proteomes" id="UP001497512">
    <property type="component" value="Chromosome 4"/>
</dbReference>
<dbReference type="Gene3D" id="1.10.630.10">
    <property type="entry name" value="Cytochrome P450"/>
    <property type="match status" value="1"/>
</dbReference>
<feature type="chain" id="PRO_5046728670" description="Cytochrome P450" evidence="11">
    <location>
        <begin position="26"/>
        <end position="490"/>
    </location>
</feature>
<keyword evidence="10" id="KW-0503">Monooxygenase</keyword>
<evidence type="ECO:0000256" key="9">
    <source>
        <dbReference type="ARBA" id="ARBA00023136"/>
    </source>
</evidence>
<dbReference type="InterPro" id="IPR002401">
    <property type="entry name" value="Cyt_P450_E_grp-I"/>
</dbReference>
<dbReference type="Pfam" id="PF00067">
    <property type="entry name" value="p450"/>
    <property type="match status" value="1"/>
</dbReference>
<dbReference type="PROSITE" id="PS00086">
    <property type="entry name" value="CYTOCHROME_P450"/>
    <property type="match status" value="1"/>
</dbReference>
<dbReference type="PRINTS" id="PR00385">
    <property type="entry name" value="P450"/>
</dbReference>
<evidence type="ECO:0000256" key="2">
    <source>
        <dbReference type="ARBA" id="ARBA00010617"/>
    </source>
</evidence>
<reference evidence="12" key="1">
    <citation type="submission" date="2024-02" db="EMBL/GenBank/DDBJ databases">
        <authorList>
            <consortium name="ELIXIR-Norway"/>
            <consortium name="Elixir Norway"/>
        </authorList>
    </citation>
    <scope>NUCLEOTIDE SEQUENCE</scope>
</reference>
<dbReference type="InterPro" id="IPR036396">
    <property type="entry name" value="Cyt_P450_sf"/>
</dbReference>
<keyword evidence="13" id="KW-1185">Reference proteome</keyword>
<dbReference type="PANTHER" id="PTHR24286">
    <property type="entry name" value="CYTOCHROME P450 26"/>
    <property type="match status" value="1"/>
</dbReference>
<gene>
    <name evidence="12" type="ORF">CSSPTR1EN2_LOCUS16789</name>
</gene>
<keyword evidence="11" id="KW-0732">Signal</keyword>
<keyword evidence="3" id="KW-0812">Transmembrane</keyword>
<dbReference type="InterPro" id="IPR017972">
    <property type="entry name" value="Cyt_P450_CS"/>
</dbReference>
<keyword evidence="7 10" id="KW-0560">Oxidoreductase</keyword>
<keyword evidence="5" id="KW-0444">Lipid biosynthesis</keyword>
<evidence type="ECO:0000256" key="10">
    <source>
        <dbReference type="RuleBase" id="RU000461"/>
    </source>
</evidence>
<feature type="signal peptide" evidence="11">
    <location>
        <begin position="1"/>
        <end position="25"/>
    </location>
</feature>
<evidence type="ECO:0008006" key="14">
    <source>
        <dbReference type="Google" id="ProtNLM"/>
    </source>
</evidence>
<evidence type="ECO:0000256" key="8">
    <source>
        <dbReference type="ARBA" id="ARBA00023004"/>
    </source>
</evidence>
<sequence length="490" mass="55951">MIYVCSIFHLLLANFFLWEFFFVNCSKSSSSFLLPPGSLGLPLIGETLEYMKSMNTSNPVFMAQHRIKFGDMFKSKLMGALCVVATKADTIKWVLARDGKQFVTGYPKSFKGVLGSDTALNTVGEQWKSTRKFVVNGLRTEHLRSRVSVIEDLVLECFDSWETKQIVNVREETKSLAFNIIAQFLLGSRLRSGPVNDAVREDFYILCEGLLALPIKLPGTKFSKALQARARIIETLEREVMSKPRPENDEDHYADYMEHTRRENFPGMTEERLLEKTRSHMLGMMFAGHETAACTMLFAVKYISEHPDVLAELRAEHEKIQAAKYGSDSRLTWDDFKNMHFTQHVIIETLRLSTPVALLWREAIEDVPLHGYVVPKGCKLACALREVHHDPAFYENPKQFNPWRHQKEIVNPANKPPFLAFGGGPRLCPGADFAKLEISIFLHHLVTKYQWELCRGDEVSYFPLPKLSKGLQLRVKKCVKSTDTMFETSL</sequence>
<evidence type="ECO:0000256" key="4">
    <source>
        <dbReference type="ARBA" id="ARBA00022723"/>
    </source>
</evidence>
<dbReference type="EMBL" id="OZ019896">
    <property type="protein sequence ID" value="CAK9223353.1"/>
    <property type="molecule type" value="Genomic_DNA"/>
</dbReference>
<evidence type="ECO:0000256" key="1">
    <source>
        <dbReference type="ARBA" id="ARBA00004167"/>
    </source>
</evidence>
<keyword evidence="4 10" id="KW-0479">Metal-binding</keyword>
<keyword evidence="5" id="KW-0443">Lipid metabolism</keyword>
<evidence type="ECO:0000256" key="11">
    <source>
        <dbReference type="SAM" id="SignalP"/>
    </source>
</evidence>